<evidence type="ECO:0000313" key="3">
    <source>
        <dbReference type="EMBL" id="GAA2346887.1"/>
    </source>
</evidence>
<feature type="compositionally biased region" description="Basic and acidic residues" evidence="1">
    <location>
        <begin position="181"/>
        <end position="191"/>
    </location>
</feature>
<organism evidence="3 4">
    <name type="scientific">Saccharopolyspora halophila</name>
    <dbReference type="NCBI Taxonomy" id="405551"/>
    <lineage>
        <taxon>Bacteria</taxon>
        <taxon>Bacillati</taxon>
        <taxon>Actinomycetota</taxon>
        <taxon>Actinomycetes</taxon>
        <taxon>Pseudonocardiales</taxon>
        <taxon>Pseudonocardiaceae</taxon>
        <taxon>Saccharopolyspora</taxon>
    </lineage>
</organism>
<feature type="compositionally biased region" description="Low complexity" evidence="1">
    <location>
        <begin position="160"/>
        <end position="180"/>
    </location>
</feature>
<comment type="caution">
    <text evidence="3">The sequence shown here is derived from an EMBL/GenBank/DDBJ whole genome shotgun (WGS) entry which is preliminary data.</text>
</comment>
<accession>A0ABN3G991</accession>
<evidence type="ECO:0000313" key="4">
    <source>
        <dbReference type="Proteomes" id="UP001501218"/>
    </source>
</evidence>
<protein>
    <recommendedName>
        <fullName evidence="2">DUF4232 domain-containing protein</fullName>
    </recommendedName>
</protein>
<dbReference type="EMBL" id="BAAARA010000007">
    <property type="protein sequence ID" value="GAA2346887.1"/>
    <property type="molecule type" value="Genomic_DNA"/>
</dbReference>
<proteinExistence type="predicted"/>
<dbReference type="InterPro" id="IPR025326">
    <property type="entry name" value="DUF4232"/>
</dbReference>
<evidence type="ECO:0000259" key="2">
    <source>
        <dbReference type="Pfam" id="PF14016"/>
    </source>
</evidence>
<gene>
    <name evidence="3" type="ORF">GCM10009854_24820</name>
</gene>
<feature type="compositionally biased region" description="Low complexity" evidence="1">
    <location>
        <begin position="18"/>
        <end position="27"/>
    </location>
</feature>
<sequence>MTVTRPAPAQPTTGAQDSATRTSGTRTAAEESTADSEGTRTGVPEAEGGLACSSRELQMQLDPMGPDSGQQTTLEVTSTSGRMCQIRGCGGLRFADHDGNPLPTEINRMQADPPVIALQRSQSAGMDLTWDIYQAPCAESEVLQFTPPGETAPCRRRGTARSAATGWSRPPRSARSTATAADRRRDEGEERCHNHWCGWSTSYVGPV</sequence>
<evidence type="ECO:0000256" key="1">
    <source>
        <dbReference type="SAM" id="MobiDB-lite"/>
    </source>
</evidence>
<feature type="region of interest" description="Disordered" evidence="1">
    <location>
        <begin position="1"/>
        <end position="47"/>
    </location>
</feature>
<dbReference type="Pfam" id="PF14016">
    <property type="entry name" value="DUF4232"/>
    <property type="match status" value="1"/>
</dbReference>
<feature type="region of interest" description="Disordered" evidence="1">
    <location>
        <begin position="148"/>
        <end position="191"/>
    </location>
</feature>
<feature type="domain" description="DUF4232" evidence="2">
    <location>
        <begin position="52"/>
        <end position="157"/>
    </location>
</feature>
<keyword evidence="4" id="KW-1185">Reference proteome</keyword>
<reference evidence="3 4" key="1">
    <citation type="journal article" date="2019" name="Int. J. Syst. Evol. Microbiol.">
        <title>The Global Catalogue of Microorganisms (GCM) 10K type strain sequencing project: providing services to taxonomists for standard genome sequencing and annotation.</title>
        <authorList>
            <consortium name="The Broad Institute Genomics Platform"/>
            <consortium name="The Broad Institute Genome Sequencing Center for Infectious Disease"/>
            <person name="Wu L."/>
            <person name="Ma J."/>
        </authorList>
    </citation>
    <scope>NUCLEOTIDE SEQUENCE [LARGE SCALE GENOMIC DNA]</scope>
    <source>
        <strain evidence="3 4">JCM 16221</strain>
    </source>
</reference>
<dbReference type="Proteomes" id="UP001501218">
    <property type="component" value="Unassembled WGS sequence"/>
</dbReference>
<name>A0ABN3G991_9PSEU</name>